<dbReference type="KEGG" id="dmm:dnm_027340"/>
<keyword evidence="3" id="KW-0808">Transferase</keyword>
<proteinExistence type="predicted"/>
<reference evidence="7" key="1">
    <citation type="journal article" date="2021" name="Microb. Physiol.">
        <title>Proteogenomic Insights into the Physiology of Marine, Sulfate-Reducing, Filamentous Desulfonema limicola and Desulfonema magnum.</title>
        <authorList>
            <person name="Schnaars V."/>
            <person name="Wohlbrand L."/>
            <person name="Scheve S."/>
            <person name="Hinrichs C."/>
            <person name="Reinhardt R."/>
            <person name="Rabus R."/>
        </authorList>
    </citation>
    <scope>NUCLEOTIDE SEQUENCE</scope>
    <source>
        <strain evidence="7">4be13</strain>
    </source>
</reference>
<dbReference type="PRINTS" id="PR00506">
    <property type="entry name" value="D21N6MTFRASE"/>
</dbReference>
<dbReference type="InterPro" id="IPR029063">
    <property type="entry name" value="SAM-dependent_MTases_sf"/>
</dbReference>
<accession>A0A975BKD4</accession>
<dbReference type="Proteomes" id="UP000663722">
    <property type="component" value="Chromosome"/>
</dbReference>
<dbReference type="EMBL" id="CP061800">
    <property type="protein sequence ID" value="QTA86710.1"/>
    <property type="molecule type" value="Genomic_DNA"/>
</dbReference>
<dbReference type="AlphaFoldDB" id="A0A975BKD4"/>
<evidence type="ECO:0000256" key="3">
    <source>
        <dbReference type="ARBA" id="ARBA00022679"/>
    </source>
</evidence>
<evidence type="ECO:0000256" key="1">
    <source>
        <dbReference type="ARBA" id="ARBA00011900"/>
    </source>
</evidence>
<dbReference type="SUPFAM" id="SSF53335">
    <property type="entry name" value="S-adenosyl-L-methionine-dependent methyltransferases"/>
    <property type="match status" value="1"/>
</dbReference>
<dbReference type="GO" id="GO:0009007">
    <property type="term" value="F:site-specific DNA-methyltransferase (adenine-specific) activity"/>
    <property type="evidence" value="ECO:0007669"/>
    <property type="project" value="UniProtKB-EC"/>
</dbReference>
<keyword evidence="4" id="KW-0949">S-adenosyl-L-methionine</keyword>
<name>A0A975BKD4_9BACT</name>
<comment type="catalytic activity">
    <reaction evidence="5">
        <text>a 2'-deoxyadenosine in DNA + S-adenosyl-L-methionine = an N(6)-methyl-2'-deoxyadenosine in DNA + S-adenosyl-L-homocysteine + H(+)</text>
        <dbReference type="Rhea" id="RHEA:15197"/>
        <dbReference type="Rhea" id="RHEA-COMP:12418"/>
        <dbReference type="Rhea" id="RHEA-COMP:12419"/>
        <dbReference type="ChEBI" id="CHEBI:15378"/>
        <dbReference type="ChEBI" id="CHEBI:57856"/>
        <dbReference type="ChEBI" id="CHEBI:59789"/>
        <dbReference type="ChEBI" id="CHEBI:90615"/>
        <dbReference type="ChEBI" id="CHEBI:90616"/>
        <dbReference type="EC" id="2.1.1.72"/>
    </reaction>
</comment>
<dbReference type="EC" id="2.1.1.72" evidence="1"/>
<evidence type="ECO:0000256" key="2">
    <source>
        <dbReference type="ARBA" id="ARBA00022603"/>
    </source>
</evidence>
<dbReference type="Gene3D" id="3.40.50.150">
    <property type="entry name" value="Vaccinia Virus protein VP39"/>
    <property type="match status" value="1"/>
</dbReference>
<dbReference type="RefSeq" id="WP_207682229.1">
    <property type="nucleotide sequence ID" value="NZ_CP061800.1"/>
</dbReference>
<gene>
    <name evidence="7" type="ORF">dnm_027340</name>
</gene>
<evidence type="ECO:0000256" key="5">
    <source>
        <dbReference type="ARBA" id="ARBA00047942"/>
    </source>
</evidence>
<organism evidence="7 8">
    <name type="scientific">Desulfonema magnum</name>
    <dbReference type="NCBI Taxonomy" id="45655"/>
    <lineage>
        <taxon>Bacteria</taxon>
        <taxon>Pseudomonadati</taxon>
        <taxon>Thermodesulfobacteriota</taxon>
        <taxon>Desulfobacteria</taxon>
        <taxon>Desulfobacterales</taxon>
        <taxon>Desulfococcaceae</taxon>
        <taxon>Desulfonema</taxon>
    </lineage>
</organism>
<evidence type="ECO:0000313" key="7">
    <source>
        <dbReference type="EMBL" id="QTA86710.1"/>
    </source>
</evidence>
<evidence type="ECO:0000259" key="6">
    <source>
        <dbReference type="Pfam" id="PF01555"/>
    </source>
</evidence>
<protein>
    <recommendedName>
        <fullName evidence="1">site-specific DNA-methyltransferase (adenine-specific)</fullName>
        <ecNumber evidence="1">2.1.1.72</ecNumber>
    </recommendedName>
</protein>
<dbReference type="GO" id="GO:0032259">
    <property type="term" value="P:methylation"/>
    <property type="evidence" value="ECO:0007669"/>
    <property type="project" value="UniProtKB-KW"/>
</dbReference>
<dbReference type="InterPro" id="IPR002295">
    <property type="entry name" value="N4/N6-MTase_EcoPI_Mod-like"/>
</dbReference>
<keyword evidence="2 7" id="KW-0489">Methyltransferase</keyword>
<sequence>MHNKKFTDSYTEETISKLAQDETGKRHYYRPVYSLHKWWARRPGALFRSVILLATNSADMLFITNGGSLSPYSHYFKSHNLEDIIIILDPFMGGGTTLAEANRLGAKVIGCDLNPVSFWIVRETLRPIDLEKLDNYFHKLE</sequence>
<keyword evidence="8" id="KW-1185">Reference proteome</keyword>
<dbReference type="GO" id="GO:0008170">
    <property type="term" value="F:N-methyltransferase activity"/>
    <property type="evidence" value="ECO:0007669"/>
    <property type="project" value="InterPro"/>
</dbReference>
<dbReference type="Pfam" id="PF01555">
    <property type="entry name" value="N6_N4_Mtase"/>
    <property type="match status" value="1"/>
</dbReference>
<evidence type="ECO:0000256" key="4">
    <source>
        <dbReference type="ARBA" id="ARBA00022691"/>
    </source>
</evidence>
<dbReference type="GO" id="GO:0003677">
    <property type="term" value="F:DNA binding"/>
    <property type="evidence" value="ECO:0007669"/>
    <property type="project" value="InterPro"/>
</dbReference>
<evidence type="ECO:0000313" key="8">
    <source>
        <dbReference type="Proteomes" id="UP000663722"/>
    </source>
</evidence>
<feature type="domain" description="DNA methylase N-4/N-6" evidence="6">
    <location>
        <begin position="4"/>
        <end position="115"/>
    </location>
</feature>
<dbReference type="InterPro" id="IPR002941">
    <property type="entry name" value="DNA_methylase_N4/N6"/>
</dbReference>